<dbReference type="InterPro" id="IPR042453">
    <property type="entry name" value="WDR53"/>
</dbReference>
<accession>A0A088SHI0</accession>
<dbReference type="OrthoDB" id="277497at2759"/>
<dbReference type="eggNOG" id="ENOG502S2CG">
    <property type="taxonomic scope" value="Eukaryota"/>
</dbReference>
<dbReference type="RefSeq" id="XP_010702082.1">
    <property type="nucleotide sequence ID" value="XM_010703780.1"/>
</dbReference>
<dbReference type="Gene3D" id="2.130.10.10">
    <property type="entry name" value="YVTN repeat-like/Quinoprotein amine dehydrogenase"/>
    <property type="match status" value="1"/>
</dbReference>
<proteinExistence type="predicted"/>
<evidence type="ECO:0008006" key="3">
    <source>
        <dbReference type="Google" id="ProtNLM"/>
    </source>
</evidence>
<organism evidence="1 2">
    <name type="scientific">Leishmania panamensis</name>
    <dbReference type="NCBI Taxonomy" id="5679"/>
    <lineage>
        <taxon>Eukaryota</taxon>
        <taxon>Discoba</taxon>
        <taxon>Euglenozoa</taxon>
        <taxon>Kinetoplastea</taxon>
        <taxon>Metakinetoplastina</taxon>
        <taxon>Trypanosomatida</taxon>
        <taxon>Trypanosomatidae</taxon>
        <taxon>Leishmaniinae</taxon>
        <taxon>Leishmania</taxon>
        <taxon>Leishmania guyanensis species complex</taxon>
    </lineage>
</organism>
<sequence>MEFLGRESAGVVSVACSSASTTSFATLSSHGALTLWDVRIPRKNYMTLHNPNKAAAKEASELRYLHDRHAAVALCGNTVQLFDTRKCVSCVSEFTSGKECVAFLKDEPPANSTTTLIADEDGGMFVYDITDGSRPPYVEAYIFGEEHRSPLPQGHRFGRLTNYCSGLHCVDLAIGEGSTATRLLFAVGMDGEGALYSGADDTDFARVAFSISQESPRSGSGQMVNPPLVNCTAICGAQVAVGRADGMYSVFEVERSGLSEAMASPGHTINGLCYVNWVSPAVLLTTSLCGEITGWAIGEYMAGNSGEEEEEAEGPEVVAALAHREVPGCQLATVNCADRLAAMRYIFGDTLGGVTLAQLDL</sequence>
<dbReference type="InterPro" id="IPR036322">
    <property type="entry name" value="WD40_repeat_dom_sf"/>
</dbReference>
<gene>
    <name evidence="1" type="ORF">LPMP_324010</name>
</gene>
<name>A0A088SHI0_LEIPA</name>
<dbReference type="EMBL" id="CP009401">
    <property type="protein sequence ID" value="AIO01282.1"/>
    <property type="molecule type" value="Genomic_DNA"/>
</dbReference>
<dbReference type="GeneID" id="22578142"/>
<evidence type="ECO:0000313" key="1">
    <source>
        <dbReference type="EMBL" id="AIO01282.1"/>
    </source>
</evidence>
<dbReference type="VEuPathDB" id="TriTrypDB:LPAL13_320047400"/>
<dbReference type="Proteomes" id="UP000063063">
    <property type="component" value="Chromosome 32"/>
</dbReference>
<evidence type="ECO:0000313" key="2">
    <source>
        <dbReference type="Proteomes" id="UP000063063"/>
    </source>
</evidence>
<reference evidence="1 2" key="1">
    <citation type="journal article" date="2015" name="Sci. Rep.">
        <title>The genome of Leishmania panamensis: insights into genomics of the L. (Viannia) subgenus.</title>
        <authorList>
            <person name="Llanes A."/>
            <person name="Restrepo C.M."/>
            <person name="Vecchio G.D."/>
            <person name="Anguizola F.J."/>
            <person name="Lleonart R."/>
        </authorList>
    </citation>
    <scope>NUCLEOTIDE SEQUENCE [LARGE SCALE GENOMIC DNA]</scope>
    <source>
        <strain evidence="1 2">MHOM/PA/94/PSC-1</strain>
    </source>
</reference>
<dbReference type="VEuPathDB" id="TriTrypDB:LPMP_324010"/>
<dbReference type="KEGG" id="lpan:LPMP_324010"/>
<protein>
    <recommendedName>
        <fullName evidence="3">Guanine nucleotide-binding protein subunit beta-like protein</fullName>
    </recommendedName>
</protein>
<dbReference type="InterPro" id="IPR015943">
    <property type="entry name" value="WD40/YVTN_repeat-like_dom_sf"/>
</dbReference>
<dbReference type="PANTHER" id="PTHR44666:SF1">
    <property type="entry name" value="WD REPEAT-CONTAINING PROTEIN 53"/>
    <property type="match status" value="1"/>
</dbReference>
<keyword evidence="2" id="KW-1185">Reference proteome</keyword>
<dbReference type="AlphaFoldDB" id="A0A088SHI0"/>
<dbReference type="PANTHER" id="PTHR44666">
    <property type="entry name" value="WD REPEAT-CONTAINING PROTEIN 53"/>
    <property type="match status" value="1"/>
</dbReference>
<dbReference type="SUPFAM" id="SSF50978">
    <property type="entry name" value="WD40 repeat-like"/>
    <property type="match status" value="1"/>
</dbReference>